<dbReference type="KEGG" id="efk:P856_387"/>
<evidence type="ECO:0000256" key="3">
    <source>
        <dbReference type="ARBA" id="ARBA00005712"/>
    </source>
</evidence>
<evidence type="ECO:0000259" key="13">
    <source>
        <dbReference type="Pfam" id="PF02823"/>
    </source>
</evidence>
<dbReference type="STRING" id="1401328.P856_387"/>
<dbReference type="OrthoDB" id="9799969at2"/>
<organism evidence="14 15">
    <name type="scientific">Candidatus Endolissoclinum faulkneri L5</name>
    <dbReference type="NCBI Taxonomy" id="1401328"/>
    <lineage>
        <taxon>Bacteria</taxon>
        <taxon>Pseudomonadati</taxon>
        <taxon>Pseudomonadota</taxon>
        <taxon>Alphaproteobacteria</taxon>
        <taxon>Rhodospirillales</taxon>
        <taxon>Rhodospirillaceae</taxon>
        <taxon>Candidatus Endolissoclinum</taxon>
    </lineage>
</organism>
<evidence type="ECO:0000313" key="15">
    <source>
        <dbReference type="Proteomes" id="UP000018700"/>
    </source>
</evidence>
<keyword evidence="7 10" id="KW-0472">Membrane</keyword>
<keyword evidence="6 10" id="KW-0406">Ion transport</keyword>
<gene>
    <name evidence="10" type="primary">atpC</name>
    <name evidence="14" type="ORF">P856_387</name>
</gene>
<evidence type="ECO:0000256" key="11">
    <source>
        <dbReference type="RuleBase" id="RU003656"/>
    </source>
</evidence>
<evidence type="ECO:0000256" key="6">
    <source>
        <dbReference type="ARBA" id="ARBA00023065"/>
    </source>
</evidence>
<dbReference type="Pfam" id="PF02823">
    <property type="entry name" value="ATP-synt_DE_N"/>
    <property type="match status" value="1"/>
</dbReference>
<feature type="transmembrane region" description="Helical" evidence="12">
    <location>
        <begin position="15"/>
        <end position="35"/>
    </location>
</feature>
<comment type="similarity">
    <text evidence="3 10 11">Belongs to the ATPase epsilon chain family.</text>
</comment>
<evidence type="ECO:0000256" key="10">
    <source>
        <dbReference type="HAMAP-Rule" id="MF_00530"/>
    </source>
</evidence>
<dbReference type="GO" id="GO:0046933">
    <property type="term" value="F:proton-transporting ATP synthase activity, rotational mechanism"/>
    <property type="evidence" value="ECO:0007669"/>
    <property type="project" value="UniProtKB-UniRule"/>
</dbReference>
<comment type="function">
    <text evidence="1 10">Produces ATP from ADP in the presence of a proton gradient across the membrane.</text>
</comment>
<evidence type="ECO:0000256" key="2">
    <source>
        <dbReference type="ARBA" id="ARBA00004184"/>
    </source>
</evidence>
<dbReference type="HAMAP" id="MF_00530">
    <property type="entry name" value="ATP_synth_epsil_bac"/>
    <property type="match status" value="1"/>
</dbReference>
<dbReference type="eggNOG" id="COG0355">
    <property type="taxonomic scope" value="Bacteria"/>
</dbReference>
<proteinExistence type="inferred from homology"/>
<dbReference type="PANTHER" id="PTHR13822:SF10">
    <property type="entry name" value="ATP SYNTHASE EPSILON CHAIN, CHLOROPLASTIC"/>
    <property type="match status" value="1"/>
</dbReference>
<dbReference type="GO" id="GO:0012505">
    <property type="term" value="C:endomembrane system"/>
    <property type="evidence" value="ECO:0007669"/>
    <property type="project" value="UniProtKB-SubCell"/>
</dbReference>
<evidence type="ECO:0000256" key="12">
    <source>
        <dbReference type="SAM" id="Phobius"/>
    </source>
</evidence>
<keyword evidence="9 10" id="KW-0066">ATP synthesis</keyword>
<keyword evidence="12" id="KW-1133">Transmembrane helix</keyword>
<evidence type="ECO:0000256" key="7">
    <source>
        <dbReference type="ARBA" id="ARBA00023136"/>
    </source>
</evidence>
<dbReference type="SUPFAM" id="SSF51344">
    <property type="entry name" value="Epsilon subunit of F1F0-ATP synthase N-terminal domain"/>
    <property type="match status" value="1"/>
</dbReference>
<dbReference type="Proteomes" id="UP000018700">
    <property type="component" value="Chromosome"/>
</dbReference>
<name>V9TV82_9PROT</name>
<keyword evidence="10" id="KW-1003">Cell membrane</keyword>
<keyword evidence="5 10" id="KW-0375">Hydrogen ion transport</keyword>
<evidence type="ECO:0000313" key="14">
    <source>
        <dbReference type="EMBL" id="AHC73608.1"/>
    </source>
</evidence>
<accession>V9TV82</accession>
<dbReference type="GO" id="GO:0005886">
    <property type="term" value="C:plasma membrane"/>
    <property type="evidence" value="ECO:0007669"/>
    <property type="project" value="UniProtKB-SubCell"/>
</dbReference>
<reference evidence="14 15" key="1">
    <citation type="journal article" date="2013" name="PLoS ONE">
        <title>Bacterial endosymbiosis in a chordate host: long-term co-evolution and conservation of secondary metabolism.</title>
        <authorList>
            <person name="Kwan J.C."/>
            <person name="Schmidt E.W."/>
        </authorList>
    </citation>
    <scope>NUCLEOTIDE SEQUENCE [LARGE SCALE GENOMIC DNA]</scope>
    <source>
        <strain evidence="15">faulkneri L5</strain>
    </source>
</reference>
<evidence type="ECO:0000256" key="5">
    <source>
        <dbReference type="ARBA" id="ARBA00022781"/>
    </source>
</evidence>
<dbReference type="CDD" id="cd12152">
    <property type="entry name" value="F1-ATPase_delta"/>
    <property type="match status" value="1"/>
</dbReference>
<evidence type="ECO:0000256" key="9">
    <source>
        <dbReference type="ARBA" id="ARBA00023310"/>
    </source>
</evidence>
<dbReference type="EMBL" id="CP006745">
    <property type="protein sequence ID" value="AHC73608.1"/>
    <property type="molecule type" value="Genomic_DNA"/>
</dbReference>
<dbReference type="GO" id="GO:0045259">
    <property type="term" value="C:proton-transporting ATP synthase complex"/>
    <property type="evidence" value="ECO:0007669"/>
    <property type="project" value="UniProtKB-KW"/>
</dbReference>
<comment type="subcellular location">
    <subcellularLocation>
        <location evidence="10">Cell membrane</location>
        <topology evidence="10">Peripheral membrane protein</topology>
    </subcellularLocation>
    <subcellularLocation>
        <location evidence="2">Endomembrane system</location>
        <topology evidence="2">Peripheral membrane protein</topology>
    </subcellularLocation>
</comment>
<keyword evidence="4 10" id="KW-0813">Transport</keyword>
<dbReference type="NCBIfam" id="TIGR01216">
    <property type="entry name" value="ATP_synt_epsi"/>
    <property type="match status" value="1"/>
</dbReference>
<dbReference type="PANTHER" id="PTHR13822">
    <property type="entry name" value="ATP SYNTHASE DELTA/EPSILON CHAIN"/>
    <property type="match status" value="1"/>
</dbReference>
<keyword evidence="8 10" id="KW-0139">CF(1)</keyword>
<dbReference type="InterPro" id="IPR020546">
    <property type="entry name" value="ATP_synth_F1_dsu/esu_N"/>
</dbReference>
<evidence type="ECO:0000256" key="4">
    <source>
        <dbReference type="ARBA" id="ARBA00022448"/>
    </source>
</evidence>
<evidence type="ECO:0000256" key="1">
    <source>
        <dbReference type="ARBA" id="ARBA00003543"/>
    </source>
</evidence>
<dbReference type="InterPro" id="IPR001469">
    <property type="entry name" value="ATP_synth_F1_dsu/esu"/>
</dbReference>
<comment type="subunit">
    <text evidence="10 11">F-type ATPases have 2 components, CF(1) - the catalytic core - and CF(0) - the membrane proton channel. CF(1) has five subunits: alpha(3), beta(3), gamma(1), delta(1), epsilon(1). CF(0) has three main subunits: a, b and c.</text>
</comment>
<dbReference type="HOGENOM" id="CLU_084338_2_1_5"/>
<dbReference type="InterPro" id="IPR036771">
    <property type="entry name" value="ATPsynth_dsu/esu_N"/>
</dbReference>
<protein>
    <recommendedName>
        <fullName evidence="10">ATP synthase epsilon chain</fullName>
    </recommendedName>
    <alternativeName>
        <fullName evidence="10">ATP synthase F1 sector epsilon subunit</fullName>
    </alternativeName>
    <alternativeName>
        <fullName evidence="10">F-ATPase epsilon subunit</fullName>
    </alternativeName>
</protein>
<keyword evidence="12" id="KW-0812">Transmembrane</keyword>
<dbReference type="Gene3D" id="2.60.15.10">
    <property type="entry name" value="F0F1 ATP synthase delta/epsilon subunit, N-terminal"/>
    <property type="match status" value="1"/>
</dbReference>
<sequence>MADTTQFELIAPEQLIFSCLAEMVVIPGTAGYFGVLPRHISMISTLNAGVIDVYEHGSVFKRIFITGGLAEVTQKRCTVLAESATPLNDSNSVLK</sequence>
<keyword evidence="15" id="KW-1185">Reference proteome</keyword>
<dbReference type="AlphaFoldDB" id="V9TV82"/>
<feature type="domain" description="ATP synthase F1 complex delta/epsilon subunit N-terminal" evidence="13">
    <location>
        <begin position="6"/>
        <end position="84"/>
    </location>
</feature>
<dbReference type="RefSeq" id="WP_025300488.1">
    <property type="nucleotide sequence ID" value="NZ_CP006745.1"/>
</dbReference>
<dbReference type="GO" id="GO:0005524">
    <property type="term" value="F:ATP binding"/>
    <property type="evidence" value="ECO:0007669"/>
    <property type="project" value="UniProtKB-UniRule"/>
</dbReference>
<evidence type="ECO:0000256" key="8">
    <source>
        <dbReference type="ARBA" id="ARBA00023196"/>
    </source>
</evidence>